<dbReference type="EMBL" id="JAVDTR010000013">
    <property type="protein sequence ID" value="MDR6725885.1"/>
    <property type="molecule type" value="Genomic_DNA"/>
</dbReference>
<protein>
    <submittedName>
        <fullName evidence="9">Spore germination protein</fullName>
    </submittedName>
</protein>
<feature type="transmembrane region" description="Helical" evidence="8">
    <location>
        <begin position="85"/>
        <end position="104"/>
    </location>
</feature>
<dbReference type="NCBIfam" id="TIGR00912">
    <property type="entry name" value="2A0309"/>
    <property type="match status" value="1"/>
</dbReference>
<feature type="transmembrane region" description="Helical" evidence="8">
    <location>
        <begin position="124"/>
        <end position="144"/>
    </location>
</feature>
<evidence type="ECO:0000256" key="1">
    <source>
        <dbReference type="ARBA" id="ARBA00004141"/>
    </source>
</evidence>
<name>A0AAP5LQN0_PAEAM</name>
<dbReference type="RefSeq" id="WP_310143497.1">
    <property type="nucleotide sequence ID" value="NZ_JAVDTR010000013.1"/>
</dbReference>
<comment type="similarity">
    <text evidence="2">Belongs to the amino acid-polyamine-organocation (APC) superfamily. Spore germination protein (SGP) (TC 2.A.3.9) family.</text>
</comment>
<keyword evidence="3" id="KW-0813">Transport</keyword>
<keyword evidence="7 8" id="KW-0472">Membrane</keyword>
<feature type="transmembrane region" description="Helical" evidence="8">
    <location>
        <begin position="12"/>
        <end position="32"/>
    </location>
</feature>
<dbReference type="Proteomes" id="UP001254832">
    <property type="component" value="Unassembled WGS sequence"/>
</dbReference>
<keyword evidence="6 8" id="KW-1133">Transmembrane helix</keyword>
<feature type="transmembrane region" description="Helical" evidence="8">
    <location>
        <begin position="151"/>
        <end position="171"/>
    </location>
</feature>
<sequence>MNEDRPLGKITTTQAVVIIVNYMLGAGILTLPRTTSKAVGTPDVWISIILAGLIVTGIGIILVTLCRRFPGKTVFQFTREITGSWIAYILGCAMILYFTIIAAFEIRVMADVTGMYLLERTPTWAIVMVFMWIGIYLISGGLVVIVRVFEIILPITLLIFVMEILLSNQLFEIGNLRPVLGEGIMPVLKGLKPSLLSYTGYEVMFVITAYMQNPKKSNKAMTWGLMISTIVYLITIVMVVGSLSLDGIKTRTWPTLDLVRSFEIQGLIFERFESLLLVIWIMQIFSTTVITHYCASVGIRDLFRVKKMPVIMYALLPFIYITALMPKNVDQTFALGDMLGNASVYLFAILPLVLLVLSLIRKKGGKHA</sequence>
<dbReference type="PANTHER" id="PTHR34975">
    <property type="entry name" value="SPORE GERMINATION PROTEIN A2"/>
    <property type="match status" value="1"/>
</dbReference>
<dbReference type="GO" id="GO:0009847">
    <property type="term" value="P:spore germination"/>
    <property type="evidence" value="ECO:0007669"/>
    <property type="project" value="InterPro"/>
</dbReference>
<dbReference type="InterPro" id="IPR004761">
    <property type="entry name" value="Spore_GerAB"/>
</dbReference>
<feature type="transmembrane region" description="Helical" evidence="8">
    <location>
        <begin position="310"/>
        <end position="326"/>
    </location>
</feature>
<gene>
    <name evidence="9" type="ORF">J2W91_004387</name>
</gene>
<evidence type="ECO:0000256" key="6">
    <source>
        <dbReference type="ARBA" id="ARBA00022989"/>
    </source>
</evidence>
<dbReference type="Gene3D" id="1.20.1740.10">
    <property type="entry name" value="Amino acid/polyamine transporter I"/>
    <property type="match status" value="1"/>
</dbReference>
<dbReference type="GO" id="GO:0016020">
    <property type="term" value="C:membrane"/>
    <property type="evidence" value="ECO:0007669"/>
    <property type="project" value="UniProtKB-SubCell"/>
</dbReference>
<evidence type="ECO:0000256" key="4">
    <source>
        <dbReference type="ARBA" id="ARBA00022544"/>
    </source>
</evidence>
<evidence type="ECO:0000313" key="10">
    <source>
        <dbReference type="Proteomes" id="UP001254832"/>
    </source>
</evidence>
<keyword evidence="4" id="KW-0309">Germination</keyword>
<evidence type="ECO:0000256" key="5">
    <source>
        <dbReference type="ARBA" id="ARBA00022692"/>
    </source>
</evidence>
<feature type="transmembrane region" description="Helical" evidence="8">
    <location>
        <begin position="191"/>
        <end position="211"/>
    </location>
</feature>
<dbReference type="PANTHER" id="PTHR34975:SF2">
    <property type="entry name" value="SPORE GERMINATION PROTEIN A2"/>
    <property type="match status" value="1"/>
</dbReference>
<organism evidence="9 10">
    <name type="scientific">Paenibacillus amylolyticus</name>
    <dbReference type="NCBI Taxonomy" id="1451"/>
    <lineage>
        <taxon>Bacteria</taxon>
        <taxon>Bacillati</taxon>
        <taxon>Bacillota</taxon>
        <taxon>Bacilli</taxon>
        <taxon>Bacillales</taxon>
        <taxon>Paenibacillaceae</taxon>
        <taxon>Paenibacillus</taxon>
    </lineage>
</organism>
<evidence type="ECO:0000256" key="3">
    <source>
        <dbReference type="ARBA" id="ARBA00022448"/>
    </source>
</evidence>
<feature type="transmembrane region" description="Helical" evidence="8">
    <location>
        <begin position="277"/>
        <end position="298"/>
    </location>
</feature>
<dbReference type="AlphaFoldDB" id="A0AAP5LQN0"/>
<feature type="transmembrane region" description="Helical" evidence="8">
    <location>
        <begin position="338"/>
        <end position="360"/>
    </location>
</feature>
<dbReference type="Pfam" id="PF03845">
    <property type="entry name" value="Spore_permease"/>
    <property type="match status" value="1"/>
</dbReference>
<proteinExistence type="inferred from homology"/>
<reference evidence="9" key="1">
    <citation type="submission" date="2023-07" db="EMBL/GenBank/DDBJ databases">
        <title>Sorghum-associated microbial communities from plants grown in Nebraska, USA.</title>
        <authorList>
            <person name="Schachtman D."/>
        </authorList>
    </citation>
    <scope>NUCLEOTIDE SEQUENCE</scope>
    <source>
        <strain evidence="9">BE80</strain>
    </source>
</reference>
<accession>A0AAP5LQN0</accession>
<keyword evidence="5 8" id="KW-0812">Transmembrane</keyword>
<evidence type="ECO:0000313" key="9">
    <source>
        <dbReference type="EMBL" id="MDR6725885.1"/>
    </source>
</evidence>
<evidence type="ECO:0000256" key="7">
    <source>
        <dbReference type="ARBA" id="ARBA00023136"/>
    </source>
</evidence>
<comment type="caution">
    <text evidence="9">The sequence shown here is derived from an EMBL/GenBank/DDBJ whole genome shotgun (WGS) entry which is preliminary data.</text>
</comment>
<feature type="transmembrane region" description="Helical" evidence="8">
    <location>
        <begin position="223"/>
        <end position="245"/>
    </location>
</feature>
<comment type="subcellular location">
    <subcellularLocation>
        <location evidence="1">Membrane</location>
        <topology evidence="1">Multi-pass membrane protein</topology>
    </subcellularLocation>
</comment>
<evidence type="ECO:0000256" key="2">
    <source>
        <dbReference type="ARBA" id="ARBA00007998"/>
    </source>
</evidence>
<evidence type="ECO:0000256" key="8">
    <source>
        <dbReference type="SAM" id="Phobius"/>
    </source>
</evidence>
<feature type="transmembrane region" description="Helical" evidence="8">
    <location>
        <begin position="44"/>
        <end position="65"/>
    </location>
</feature>